<dbReference type="InterPro" id="IPR036908">
    <property type="entry name" value="RlpA-like_sf"/>
</dbReference>
<reference evidence="2 3" key="1">
    <citation type="journal article" date="2011" name="J. Gen. Appl. Microbiol.">
        <title>Draft genome sequencing of the enigmatic basidiomycete Mixia osmundae.</title>
        <authorList>
            <person name="Nishida H."/>
            <person name="Nagatsuka Y."/>
            <person name="Sugiyama J."/>
        </authorList>
    </citation>
    <scope>NUCLEOTIDE SEQUENCE [LARGE SCALE GENOMIC DNA]</scope>
    <source>
        <strain evidence="3">CBS 9802 / IAM 14324 / JCM 22182 / KY 12970</strain>
    </source>
</reference>
<gene>
    <name evidence="2" type="primary">Mo03403</name>
    <name evidence="2" type="ORF">E5Q_03403</name>
</gene>
<dbReference type="CDD" id="cd22278">
    <property type="entry name" value="DPBB_GH45_endoglucanase"/>
    <property type="match status" value="1"/>
</dbReference>
<dbReference type="InParanoid" id="G7E1M2"/>
<dbReference type="AlphaFoldDB" id="G7E1M2"/>
<dbReference type="InterPro" id="IPR007112">
    <property type="entry name" value="Expansin/allergen_DPBB_dom"/>
</dbReference>
<dbReference type="Pfam" id="PF22514">
    <property type="entry name" value="EXPB1_D1"/>
    <property type="match status" value="1"/>
</dbReference>
<dbReference type="Gene3D" id="2.40.40.10">
    <property type="entry name" value="RlpA-like domain"/>
    <property type="match status" value="1"/>
</dbReference>
<organism evidence="2 3">
    <name type="scientific">Mixia osmundae (strain CBS 9802 / IAM 14324 / JCM 22182 / KY 12970)</name>
    <dbReference type="NCBI Taxonomy" id="764103"/>
    <lineage>
        <taxon>Eukaryota</taxon>
        <taxon>Fungi</taxon>
        <taxon>Dikarya</taxon>
        <taxon>Basidiomycota</taxon>
        <taxon>Pucciniomycotina</taxon>
        <taxon>Mixiomycetes</taxon>
        <taxon>Mixiales</taxon>
        <taxon>Mixiaceae</taxon>
        <taxon>Mixia</taxon>
    </lineage>
</organism>
<evidence type="ECO:0000313" key="3">
    <source>
        <dbReference type="Proteomes" id="UP000009131"/>
    </source>
</evidence>
<accession>G7E1M2</accession>
<keyword evidence="3" id="KW-1185">Reference proteome</keyword>
<evidence type="ECO:0000259" key="1">
    <source>
        <dbReference type="PROSITE" id="PS50842"/>
    </source>
</evidence>
<dbReference type="EMBL" id="BABT02000106">
    <property type="protein sequence ID" value="GAA96732.1"/>
    <property type="molecule type" value="Genomic_DNA"/>
</dbReference>
<evidence type="ECO:0000313" key="2">
    <source>
        <dbReference type="EMBL" id="GAA96732.1"/>
    </source>
</evidence>
<comment type="caution">
    <text evidence="2">The sequence shown here is derived from an EMBL/GenBank/DDBJ whole genome shotgun (WGS) entry which is preliminary data.</text>
</comment>
<reference evidence="2 3" key="2">
    <citation type="journal article" date="2012" name="Open Biol.">
        <title>Characteristics of nucleosomes and linker DNA regions on the genome of the basidiomycete Mixia osmundae revealed by mono- and dinucleosome mapping.</title>
        <authorList>
            <person name="Nishida H."/>
            <person name="Kondo S."/>
            <person name="Matsumoto T."/>
            <person name="Suzuki Y."/>
            <person name="Yoshikawa H."/>
            <person name="Taylor T.D."/>
            <person name="Sugiyama J."/>
        </authorList>
    </citation>
    <scope>NUCLEOTIDE SEQUENCE [LARGE SCALE GENOMIC DNA]</scope>
    <source>
        <strain evidence="3">CBS 9802 / IAM 14324 / JCM 22182 / KY 12970</strain>
    </source>
</reference>
<proteinExistence type="predicted"/>
<dbReference type="SUPFAM" id="SSF50685">
    <property type="entry name" value="Barwin-like endoglucanases"/>
    <property type="match status" value="1"/>
</dbReference>
<dbReference type="Proteomes" id="UP000009131">
    <property type="component" value="Unassembled WGS sequence"/>
</dbReference>
<feature type="domain" description="Expansin-like EG45" evidence="1">
    <location>
        <begin position="43"/>
        <end position="185"/>
    </location>
</feature>
<dbReference type="HOGENOM" id="CLU_1120391_0_0_1"/>
<sequence>MADFGVKFDVRTSQGWFLPSKGTASTTQFALNGEVRADGTGGSTACGASAWGPIGAKYHTDGPGKGPGLLYAAINQEAFGSVHGSGPACGLCFELSPVSGSGQELADQALTFEIIDNCPVGSGSDQNCGQCKGTTNAAFSKPTHFDIASDAMSPEQYAQFYNGVTDGSNWRSINFKNVPCNPDTNPKFATLSWGCNGSCKSENIDSCVDINTGRSVEGMPASSGIHRRMTPFPSSAFHYHGRRRHAGH</sequence>
<dbReference type="eggNOG" id="ENOG502SXUZ">
    <property type="taxonomic scope" value="Eukaryota"/>
</dbReference>
<dbReference type="OrthoDB" id="5823761at2759"/>
<name>G7E1M2_MIXOS</name>
<dbReference type="PROSITE" id="PS50842">
    <property type="entry name" value="EXPANSIN_EG45"/>
    <property type="match status" value="1"/>
</dbReference>
<dbReference type="RefSeq" id="XP_014565247.1">
    <property type="nucleotide sequence ID" value="XM_014709761.1"/>
</dbReference>
<protein>
    <recommendedName>
        <fullName evidence="1">Expansin-like EG45 domain-containing protein</fullName>
    </recommendedName>
</protein>